<comment type="caution">
    <text evidence="3">The sequence shown here is derived from an EMBL/GenBank/DDBJ whole genome shotgun (WGS) entry which is preliminary data.</text>
</comment>
<gene>
    <name evidence="3" type="ORF">CVT25_008153</name>
</gene>
<keyword evidence="2" id="KW-1133">Transmembrane helix</keyword>
<keyword evidence="2" id="KW-0472">Membrane</keyword>
<feature type="transmembrane region" description="Helical" evidence="2">
    <location>
        <begin position="79"/>
        <end position="96"/>
    </location>
</feature>
<evidence type="ECO:0000313" key="3">
    <source>
        <dbReference type="EMBL" id="PPQ93773.1"/>
    </source>
</evidence>
<feature type="transmembrane region" description="Helical" evidence="2">
    <location>
        <begin position="12"/>
        <end position="35"/>
    </location>
</feature>
<accession>A0A409XSI8</accession>
<protein>
    <submittedName>
        <fullName evidence="3">Uncharacterized protein</fullName>
    </submittedName>
</protein>
<feature type="transmembrane region" description="Helical" evidence="2">
    <location>
        <begin position="56"/>
        <end position="73"/>
    </location>
</feature>
<dbReference type="EMBL" id="NHYD01000605">
    <property type="protein sequence ID" value="PPQ93773.1"/>
    <property type="molecule type" value="Genomic_DNA"/>
</dbReference>
<dbReference type="InParanoid" id="A0A409XSI8"/>
<keyword evidence="4" id="KW-1185">Reference proteome</keyword>
<proteinExistence type="predicted"/>
<dbReference type="OrthoDB" id="2756618at2759"/>
<evidence type="ECO:0000256" key="2">
    <source>
        <dbReference type="SAM" id="Phobius"/>
    </source>
</evidence>
<sequence>MPSPLKNQPPLNIARFTGFFIECILTGVYWVHFYLYVESVRKRSKSAGENLFKTPMFVVGATLFIIATGHWLTSVASPKHFLVLVISSFIALVNFVNTDTPSDQRGYLSLNPNWIIAYNAVYIPIPVVADAFLTEFRVVTEAVAARLFTASINTIFDKSRRCLLFSKRNIERFSFRAPPSTDQSRHSMRLASHDGLTTENLIQGICFCMIVTRPYNVDVGQTIGTVTSVQHPWHGSTAPFRESPGQEEEGFGIPEDPEKTLAGNDGKPEDRHVIEHEKPPCRSALNMAPAIEISECVVVDRKSLSE</sequence>
<reference evidence="3 4" key="1">
    <citation type="journal article" date="2018" name="Evol. Lett.">
        <title>Horizontal gene cluster transfer increased hallucinogenic mushroom diversity.</title>
        <authorList>
            <person name="Reynolds H.T."/>
            <person name="Vijayakumar V."/>
            <person name="Gluck-Thaler E."/>
            <person name="Korotkin H.B."/>
            <person name="Matheny P.B."/>
            <person name="Slot J.C."/>
        </authorList>
    </citation>
    <scope>NUCLEOTIDE SEQUENCE [LARGE SCALE GENOMIC DNA]</scope>
    <source>
        <strain evidence="3 4">2631</strain>
    </source>
</reference>
<evidence type="ECO:0000313" key="4">
    <source>
        <dbReference type="Proteomes" id="UP000283269"/>
    </source>
</evidence>
<name>A0A409XSI8_PSICY</name>
<feature type="region of interest" description="Disordered" evidence="1">
    <location>
        <begin position="233"/>
        <end position="272"/>
    </location>
</feature>
<evidence type="ECO:0000256" key="1">
    <source>
        <dbReference type="SAM" id="MobiDB-lite"/>
    </source>
</evidence>
<dbReference type="AlphaFoldDB" id="A0A409XSI8"/>
<dbReference type="Proteomes" id="UP000283269">
    <property type="component" value="Unassembled WGS sequence"/>
</dbReference>
<keyword evidence="2" id="KW-0812">Transmembrane</keyword>
<organism evidence="3 4">
    <name type="scientific">Psilocybe cyanescens</name>
    <dbReference type="NCBI Taxonomy" id="93625"/>
    <lineage>
        <taxon>Eukaryota</taxon>
        <taxon>Fungi</taxon>
        <taxon>Dikarya</taxon>
        <taxon>Basidiomycota</taxon>
        <taxon>Agaricomycotina</taxon>
        <taxon>Agaricomycetes</taxon>
        <taxon>Agaricomycetidae</taxon>
        <taxon>Agaricales</taxon>
        <taxon>Agaricineae</taxon>
        <taxon>Strophariaceae</taxon>
        <taxon>Psilocybe</taxon>
    </lineage>
</organism>